<feature type="domain" description="Glycosyltransferase subfamily 4-like N-terminal" evidence="2">
    <location>
        <begin position="29"/>
        <end position="190"/>
    </location>
</feature>
<keyword evidence="4" id="KW-1185">Reference proteome</keyword>
<accession>A0A2Z5G2J2</accession>
<dbReference type="InterPro" id="IPR001296">
    <property type="entry name" value="Glyco_trans_1"/>
</dbReference>
<dbReference type="Pfam" id="PF00534">
    <property type="entry name" value="Glycos_transf_1"/>
    <property type="match status" value="1"/>
</dbReference>
<evidence type="ECO:0000259" key="2">
    <source>
        <dbReference type="Pfam" id="PF13579"/>
    </source>
</evidence>
<dbReference type="KEGG" id="abas:ACPOL_4146"/>
<reference evidence="3 4" key="1">
    <citation type="journal article" date="2018" name="Front. Microbiol.">
        <title>Hydrolytic Capabilities as a Key to Environmental Success: Chitinolytic and Cellulolytic Acidobacteria From Acidic Sub-arctic Soils and Boreal Peatlands.</title>
        <authorList>
            <person name="Belova S.E."/>
            <person name="Ravin N.V."/>
            <person name="Pankratov T.A."/>
            <person name="Rakitin A.L."/>
            <person name="Ivanova A.A."/>
            <person name="Beletsky A.V."/>
            <person name="Mardanov A.V."/>
            <person name="Sinninghe Damste J.S."/>
            <person name="Dedysh S.N."/>
        </authorList>
    </citation>
    <scope>NUCLEOTIDE SEQUENCE [LARGE SCALE GENOMIC DNA]</scope>
    <source>
        <strain evidence="3 4">SBC82</strain>
    </source>
</reference>
<evidence type="ECO:0000313" key="4">
    <source>
        <dbReference type="Proteomes" id="UP000253606"/>
    </source>
</evidence>
<sequence length="406" mass="45717">MRDTSSTRIAGFVVMRFLHTIHSLSPESGGPAEGLRQLAEKAHTSGIYETEVVSLDDPSSAFLQSASSPLQCAYMTAHAVGPGLGKYGYTQRLDQWLEKNLSRFNGVVINGLWQYHAYAAWKACRETLPYLVFTHGMLDPWFKRHYPIKHLKKAVYWGAVEHRVLRDALSVMFTSSLEAELARESFWPSQWNSVVSPYGTGEPPQDRESVIREFYGRCPRVCGHPFMLFLGRLHEKKGCDLLVEAFARQARAHPAVHLIMAGPDQQGWIPKLVSFAVRQGLRDRVHFPGMLQAGAKWGAFYAADVFVLPSHQENFGIAVAEALACGTPVLISNKVNIWREIMADGVGLVENDDLEGTERLLERWGRMSAVEKTQMAERCHSSFKRRFDLNQTPRIIADQFATARKL</sequence>
<dbReference type="EMBL" id="CP030840">
    <property type="protein sequence ID" value="AXC13423.1"/>
    <property type="molecule type" value="Genomic_DNA"/>
</dbReference>
<name>A0A2Z5G2J2_9BACT</name>
<dbReference type="Pfam" id="PF13579">
    <property type="entry name" value="Glyco_trans_4_4"/>
    <property type="match status" value="1"/>
</dbReference>
<dbReference type="PANTHER" id="PTHR12526">
    <property type="entry name" value="GLYCOSYLTRANSFERASE"/>
    <property type="match status" value="1"/>
</dbReference>
<dbReference type="SUPFAM" id="SSF53756">
    <property type="entry name" value="UDP-Glycosyltransferase/glycogen phosphorylase"/>
    <property type="match status" value="1"/>
</dbReference>
<dbReference type="RefSeq" id="WP_201758892.1">
    <property type="nucleotide sequence ID" value="NZ_CP030840.1"/>
</dbReference>
<dbReference type="GO" id="GO:0016757">
    <property type="term" value="F:glycosyltransferase activity"/>
    <property type="evidence" value="ECO:0007669"/>
    <property type="project" value="InterPro"/>
</dbReference>
<dbReference type="InterPro" id="IPR028098">
    <property type="entry name" value="Glyco_trans_4-like_N"/>
</dbReference>
<evidence type="ECO:0000259" key="1">
    <source>
        <dbReference type="Pfam" id="PF00534"/>
    </source>
</evidence>
<dbReference type="Proteomes" id="UP000253606">
    <property type="component" value="Chromosome"/>
</dbReference>
<feature type="domain" description="Glycosyl transferase family 1" evidence="1">
    <location>
        <begin position="225"/>
        <end position="353"/>
    </location>
</feature>
<organism evidence="3 4">
    <name type="scientific">Acidisarcina polymorpha</name>
    <dbReference type="NCBI Taxonomy" id="2211140"/>
    <lineage>
        <taxon>Bacteria</taxon>
        <taxon>Pseudomonadati</taxon>
        <taxon>Acidobacteriota</taxon>
        <taxon>Terriglobia</taxon>
        <taxon>Terriglobales</taxon>
        <taxon>Acidobacteriaceae</taxon>
        <taxon>Acidisarcina</taxon>
    </lineage>
</organism>
<protein>
    <submittedName>
        <fullName evidence="3">Glycosyltransferase</fullName>
    </submittedName>
</protein>
<dbReference type="Gene3D" id="3.40.50.2000">
    <property type="entry name" value="Glycogen Phosphorylase B"/>
    <property type="match status" value="1"/>
</dbReference>
<evidence type="ECO:0000313" key="3">
    <source>
        <dbReference type="EMBL" id="AXC13423.1"/>
    </source>
</evidence>
<dbReference type="AlphaFoldDB" id="A0A2Z5G2J2"/>
<keyword evidence="3" id="KW-0808">Transferase</keyword>
<gene>
    <name evidence="3" type="ORF">ACPOL_4146</name>
</gene>
<proteinExistence type="predicted"/>